<dbReference type="EMBL" id="QXGB01001249">
    <property type="protein sequence ID" value="KAE9194171.1"/>
    <property type="molecule type" value="Genomic_DNA"/>
</dbReference>
<dbReference type="Proteomes" id="UP000440367">
    <property type="component" value="Unassembled WGS sequence"/>
</dbReference>
<evidence type="ECO:0000313" key="8">
    <source>
        <dbReference type="Proteomes" id="UP000440367"/>
    </source>
</evidence>
<evidence type="ECO:0000313" key="9">
    <source>
        <dbReference type="Proteomes" id="UP000460718"/>
    </source>
</evidence>
<protein>
    <submittedName>
        <fullName evidence="1">Uncharacterized protein</fullName>
    </submittedName>
</protein>
<evidence type="ECO:0000313" key="7">
    <source>
        <dbReference type="Proteomes" id="UP000433483"/>
    </source>
</evidence>
<sequence length="74" mass="8758">MSVSSVLSIRLPAEVDPLRLWRNDKNHSADHFNKRSTEWIYRQRHCLIRIGSPHSLRVHVTLRLTLPITSRYLL</sequence>
<evidence type="ECO:0000313" key="4">
    <source>
        <dbReference type="EMBL" id="KAE9194171.1"/>
    </source>
</evidence>
<dbReference type="Proteomes" id="UP000488956">
    <property type="component" value="Unassembled WGS sequence"/>
</dbReference>
<reference evidence="6 7" key="1">
    <citation type="submission" date="2018-08" db="EMBL/GenBank/DDBJ databases">
        <title>Genomic investigation of the strawberry pathogen Phytophthora fragariae indicates pathogenicity is determined by transcriptional variation in three key races.</title>
        <authorList>
            <person name="Adams T.M."/>
            <person name="Armitage A.D."/>
            <person name="Sobczyk M.K."/>
            <person name="Bates H.J."/>
            <person name="Dunwell J.M."/>
            <person name="Nellist C.F."/>
            <person name="Harrison R.J."/>
        </authorList>
    </citation>
    <scope>NUCLEOTIDE SEQUENCE [LARGE SCALE GENOMIC DNA]</scope>
    <source>
        <strain evidence="5 8">BC-1</strain>
        <strain evidence="4 7">NOV-27</strain>
        <strain evidence="1 6">NOV-9</strain>
        <strain evidence="3 10">ONT-3</strain>
        <strain evidence="2 9">SCRP245</strain>
    </source>
</reference>
<dbReference type="AlphaFoldDB" id="A0A6A3E2U1"/>
<keyword evidence="7" id="KW-1185">Reference proteome</keyword>
<proteinExistence type="predicted"/>
<dbReference type="EMBL" id="QXFX01001802">
    <property type="protein sequence ID" value="KAE9084538.1"/>
    <property type="molecule type" value="Genomic_DNA"/>
</dbReference>
<organism evidence="1 6">
    <name type="scientific">Phytophthora fragariae</name>
    <dbReference type="NCBI Taxonomy" id="53985"/>
    <lineage>
        <taxon>Eukaryota</taxon>
        <taxon>Sar</taxon>
        <taxon>Stramenopiles</taxon>
        <taxon>Oomycota</taxon>
        <taxon>Peronosporomycetes</taxon>
        <taxon>Peronosporales</taxon>
        <taxon>Peronosporaceae</taxon>
        <taxon>Phytophthora</taxon>
    </lineage>
</organism>
<name>A0A6A3E2U1_9STRA</name>
<dbReference type="Proteomes" id="UP000460718">
    <property type="component" value="Unassembled WGS sequence"/>
</dbReference>
<evidence type="ECO:0000313" key="6">
    <source>
        <dbReference type="Proteomes" id="UP000429523"/>
    </source>
</evidence>
<dbReference type="EMBL" id="QXGD01001660">
    <property type="protein sequence ID" value="KAE9201461.1"/>
    <property type="molecule type" value="Genomic_DNA"/>
</dbReference>
<dbReference type="EMBL" id="QXFW01001663">
    <property type="protein sequence ID" value="KAE8987561.1"/>
    <property type="molecule type" value="Genomic_DNA"/>
</dbReference>
<accession>A0A6A3E2U1</accession>
<evidence type="ECO:0000313" key="1">
    <source>
        <dbReference type="EMBL" id="KAE8926041.1"/>
    </source>
</evidence>
<evidence type="ECO:0000313" key="5">
    <source>
        <dbReference type="EMBL" id="KAE9201461.1"/>
    </source>
</evidence>
<comment type="caution">
    <text evidence="1">The sequence shown here is derived from an EMBL/GenBank/DDBJ whole genome shotgun (WGS) entry which is preliminary data.</text>
</comment>
<dbReference type="Proteomes" id="UP000429523">
    <property type="component" value="Unassembled WGS sequence"/>
</dbReference>
<dbReference type="EMBL" id="QXGF01002131">
    <property type="protein sequence ID" value="KAE8926041.1"/>
    <property type="molecule type" value="Genomic_DNA"/>
</dbReference>
<evidence type="ECO:0000313" key="2">
    <source>
        <dbReference type="EMBL" id="KAE8987561.1"/>
    </source>
</evidence>
<gene>
    <name evidence="5" type="ORF">PF002_g21525</name>
    <name evidence="4" type="ORF">PF005_g17799</name>
    <name evidence="1" type="ORF">PF009_g23761</name>
    <name evidence="3" type="ORF">PF010_g20785</name>
    <name evidence="2" type="ORF">PF011_g19532</name>
</gene>
<evidence type="ECO:0000313" key="10">
    <source>
        <dbReference type="Proteomes" id="UP000488956"/>
    </source>
</evidence>
<evidence type="ECO:0000313" key="3">
    <source>
        <dbReference type="EMBL" id="KAE9084538.1"/>
    </source>
</evidence>
<dbReference type="Proteomes" id="UP000433483">
    <property type="component" value="Unassembled WGS sequence"/>
</dbReference>